<comment type="caution">
    <text evidence="2">The sequence shown here is derived from an EMBL/GenBank/DDBJ whole genome shotgun (WGS) entry which is preliminary data.</text>
</comment>
<evidence type="ECO:0000313" key="2">
    <source>
        <dbReference type="EMBL" id="MYL34282.1"/>
    </source>
</evidence>
<dbReference type="Proteomes" id="UP000468638">
    <property type="component" value="Unassembled WGS sequence"/>
</dbReference>
<organism evidence="2 3">
    <name type="scientific">Pontibacillus yanchengensis</name>
    <dbReference type="NCBI Taxonomy" id="462910"/>
    <lineage>
        <taxon>Bacteria</taxon>
        <taxon>Bacillati</taxon>
        <taxon>Bacillota</taxon>
        <taxon>Bacilli</taxon>
        <taxon>Bacillales</taxon>
        <taxon>Bacillaceae</taxon>
        <taxon>Pontibacillus</taxon>
    </lineage>
</organism>
<dbReference type="EMBL" id="WMEQ01000008">
    <property type="protein sequence ID" value="MYL34282.1"/>
    <property type="molecule type" value="Genomic_DNA"/>
</dbReference>
<accession>A0A6I5A1K3</accession>
<dbReference type="AlphaFoldDB" id="A0A6I5A1K3"/>
<evidence type="ECO:0000313" key="3">
    <source>
        <dbReference type="Proteomes" id="UP000468638"/>
    </source>
</evidence>
<feature type="transmembrane region" description="Helical" evidence="1">
    <location>
        <begin position="106"/>
        <end position="129"/>
    </location>
</feature>
<sequence length="138" mass="15909">MNRYLYYAFWTIIIGVTLYFGNELSHSIKEKVSTTGRTMPNLVFQRIYPIFIGMVLKFPRLWEQRHETIWGLDLPKLLIIGIPSGYIALTYIWASIPLDIPRPFLWYIMTKGGSSLITVPGVIFGYVVIGSFRVSKKS</sequence>
<evidence type="ECO:0000256" key="1">
    <source>
        <dbReference type="SAM" id="Phobius"/>
    </source>
</evidence>
<keyword evidence="1" id="KW-0812">Transmembrane</keyword>
<gene>
    <name evidence="2" type="ORF">GLW05_11800</name>
</gene>
<reference evidence="2 3" key="1">
    <citation type="submission" date="2019-11" db="EMBL/GenBank/DDBJ databases">
        <title>Genome sequences of 17 halophilic strains isolated from different environments.</title>
        <authorList>
            <person name="Furrow R.E."/>
        </authorList>
    </citation>
    <scope>NUCLEOTIDE SEQUENCE [LARGE SCALE GENOMIC DNA]</scope>
    <source>
        <strain evidence="2 3">22514_16_FS</strain>
    </source>
</reference>
<name>A0A6I5A1K3_9BACI</name>
<feature type="transmembrane region" description="Helical" evidence="1">
    <location>
        <begin position="5"/>
        <end position="22"/>
    </location>
</feature>
<feature type="transmembrane region" description="Helical" evidence="1">
    <location>
        <begin position="74"/>
        <end position="94"/>
    </location>
</feature>
<feature type="transmembrane region" description="Helical" evidence="1">
    <location>
        <begin position="42"/>
        <end position="62"/>
    </location>
</feature>
<dbReference type="RefSeq" id="WP_160850292.1">
    <property type="nucleotide sequence ID" value="NZ_WMEQ01000008.1"/>
</dbReference>
<keyword evidence="1" id="KW-0472">Membrane</keyword>
<dbReference type="OrthoDB" id="1798014at2"/>
<proteinExistence type="predicted"/>
<keyword evidence="1" id="KW-1133">Transmembrane helix</keyword>
<protein>
    <submittedName>
        <fullName evidence="2">Uncharacterized protein</fullName>
    </submittedName>
</protein>